<dbReference type="Proteomes" id="UP001139721">
    <property type="component" value="Unassembled WGS sequence"/>
</dbReference>
<proteinExistence type="predicted"/>
<protein>
    <recommendedName>
        <fullName evidence="6">Coiled-coil protein</fullName>
    </recommendedName>
</protein>
<dbReference type="AlphaFoldDB" id="A0A9X2CZR2"/>
<evidence type="ECO:0000256" key="3">
    <source>
        <dbReference type="SAM" id="Phobius"/>
    </source>
</evidence>
<organism evidence="4 5">
    <name type="scientific">Legionella maioricensis</name>
    <dbReference type="NCBI Taxonomy" id="2896528"/>
    <lineage>
        <taxon>Bacteria</taxon>
        <taxon>Pseudomonadati</taxon>
        <taxon>Pseudomonadota</taxon>
        <taxon>Gammaproteobacteria</taxon>
        <taxon>Legionellales</taxon>
        <taxon>Legionellaceae</taxon>
        <taxon>Legionella</taxon>
    </lineage>
</organism>
<reference evidence="4" key="1">
    <citation type="submission" date="2021-11" db="EMBL/GenBank/DDBJ databases">
        <title>Legionella maioricencis sp. nov., a new species isolated from hot water samples in Mallorca.</title>
        <authorList>
            <person name="Crespi S."/>
            <person name="Drasar V."/>
            <person name="Salva-Serra F."/>
            <person name="Jaen-Luchoro D."/>
            <person name="Pineiro-Iglesias B."/>
            <person name="Aliaga F."/>
            <person name="Fernandez-Juarez V."/>
            <person name="Coll G."/>
            <person name="Moore E.R.B."/>
            <person name="Bennasar-Figueras A."/>
        </authorList>
    </citation>
    <scope>NUCLEOTIDE SEQUENCE</scope>
    <source>
        <strain evidence="4">HCPI-6</strain>
    </source>
</reference>
<name>A0A9X2CZR2_9GAMM</name>
<evidence type="ECO:0000313" key="5">
    <source>
        <dbReference type="Proteomes" id="UP001139721"/>
    </source>
</evidence>
<keyword evidence="3" id="KW-0812">Transmembrane</keyword>
<comment type="caution">
    <text evidence="4">The sequence shown here is derived from an EMBL/GenBank/DDBJ whole genome shotgun (WGS) entry which is preliminary data.</text>
</comment>
<sequence>MASDKDDMNATLDKDHALGQLNMMQKTVDYKLIALSQRSLLKIAARRIPWLSNFLQSVDDTGDAIVKIGDRISSLQDSLQETPGSQTIGHAFHFGSVAMAAFDFVRIPIIYLAAYILNEKVPLTLDNNARWAYSGLLLTLSIIALTVPAAATVIGFVGAGIGLSVGVFLLGKTLYERYQLGKKNREIKKIIKIEEDEMRLIQQEAKDLEERLSKATEEDEIIKIYQKITILRERYDAQHATLEILKNRELHIEQKMAQVGIMQVVDKGLGVCLSSLTIIGLSLSLFFPMVGLGILTGVAVAGGVYLVARLTAPVVMLLGNWLISKAKSVFGSYVTSESLANENILTDTKEKQQASSLGLNAEAVKNDTVVADKEECLPDPKKSIAEHRHDSTAGALAGLKKENAAVDKSFSVDEPSAEEKEKDAKRVSHLFTKPTPNGRKEVKEEDDREINTEQESP</sequence>
<evidence type="ECO:0008006" key="6">
    <source>
        <dbReference type="Google" id="ProtNLM"/>
    </source>
</evidence>
<keyword evidence="3" id="KW-1133">Transmembrane helix</keyword>
<feature type="compositionally biased region" description="Basic and acidic residues" evidence="2">
    <location>
        <begin position="438"/>
        <end position="451"/>
    </location>
</feature>
<keyword evidence="1" id="KW-0175">Coiled coil</keyword>
<dbReference type="RefSeq" id="WP_250420842.1">
    <property type="nucleotide sequence ID" value="NZ_JAJKBJ010000006.1"/>
</dbReference>
<feature type="compositionally biased region" description="Basic and acidic residues" evidence="2">
    <location>
        <begin position="417"/>
        <end position="426"/>
    </location>
</feature>
<feature type="transmembrane region" description="Helical" evidence="3">
    <location>
        <begin position="129"/>
        <end position="147"/>
    </location>
</feature>
<keyword evidence="3" id="KW-0472">Membrane</keyword>
<evidence type="ECO:0000256" key="2">
    <source>
        <dbReference type="SAM" id="MobiDB-lite"/>
    </source>
</evidence>
<gene>
    <name evidence="4" type="ORF">LOX96_06760</name>
</gene>
<feature type="transmembrane region" description="Helical" evidence="3">
    <location>
        <begin position="91"/>
        <end position="117"/>
    </location>
</feature>
<feature type="transmembrane region" description="Helical" evidence="3">
    <location>
        <begin position="268"/>
        <end position="287"/>
    </location>
</feature>
<feature type="transmembrane region" description="Helical" evidence="3">
    <location>
        <begin position="293"/>
        <end position="318"/>
    </location>
</feature>
<keyword evidence="5" id="KW-1185">Reference proteome</keyword>
<evidence type="ECO:0000313" key="4">
    <source>
        <dbReference type="EMBL" id="MCL9683788.1"/>
    </source>
</evidence>
<feature type="region of interest" description="Disordered" evidence="2">
    <location>
        <begin position="396"/>
        <end position="457"/>
    </location>
</feature>
<accession>A0A9X2CZR2</accession>
<evidence type="ECO:0000256" key="1">
    <source>
        <dbReference type="SAM" id="Coils"/>
    </source>
</evidence>
<feature type="coiled-coil region" evidence="1">
    <location>
        <begin position="184"/>
        <end position="218"/>
    </location>
</feature>
<dbReference type="EMBL" id="JAJKBJ010000006">
    <property type="protein sequence ID" value="MCL9683788.1"/>
    <property type="molecule type" value="Genomic_DNA"/>
</dbReference>